<evidence type="ECO:0000256" key="3">
    <source>
        <dbReference type="ARBA" id="ARBA00022630"/>
    </source>
</evidence>
<evidence type="ECO:0000256" key="1">
    <source>
        <dbReference type="ARBA" id="ARBA00001974"/>
    </source>
</evidence>
<dbReference type="STRING" id="644548.SCNU_16793"/>
<accession>F1YN51</accession>
<name>F1YN51_9ACTN</name>
<dbReference type="eggNOG" id="COG1960">
    <property type="taxonomic scope" value="Bacteria"/>
</dbReference>
<feature type="domain" description="Acyl-CoA dehydrogenase/oxidase C-terminal" evidence="6">
    <location>
        <begin position="216"/>
        <end position="341"/>
    </location>
</feature>
<comment type="cofactor">
    <cofactor evidence="1">
        <name>FAD</name>
        <dbReference type="ChEBI" id="CHEBI:57692"/>
    </cofactor>
</comment>
<dbReference type="Pfam" id="PF02771">
    <property type="entry name" value="Acyl-CoA_dh_N"/>
    <property type="match status" value="2"/>
</dbReference>
<dbReference type="SUPFAM" id="SSF47203">
    <property type="entry name" value="Acyl-CoA dehydrogenase C-terminal domain-like"/>
    <property type="match status" value="2"/>
</dbReference>
<dbReference type="GO" id="GO:0016627">
    <property type="term" value="F:oxidoreductase activity, acting on the CH-CH group of donors"/>
    <property type="evidence" value="ECO:0007669"/>
    <property type="project" value="InterPro"/>
</dbReference>
<keyword evidence="4" id="KW-0274">FAD</keyword>
<evidence type="ECO:0000256" key="4">
    <source>
        <dbReference type="ARBA" id="ARBA00022827"/>
    </source>
</evidence>
<protein>
    <submittedName>
        <fullName evidence="9">Acyl-CoA dehydrogenase domain-containing protein</fullName>
    </submittedName>
</protein>
<dbReference type="SUPFAM" id="SSF56645">
    <property type="entry name" value="Acyl-CoA dehydrogenase NM domain-like"/>
    <property type="match status" value="2"/>
</dbReference>
<dbReference type="GO" id="GO:0050660">
    <property type="term" value="F:flavin adenine dinucleotide binding"/>
    <property type="evidence" value="ECO:0007669"/>
    <property type="project" value="InterPro"/>
</dbReference>
<dbReference type="InterPro" id="IPR036250">
    <property type="entry name" value="AcylCo_DH-like_C"/>
</dbReference>
<dbReference type="PANTHER" id="PTHR43292">
    <property type="entry name" value="ACYL-COA DEHYDROGENASE"/>
    <property type="match status" value="1"/>
</dbReference>
<dbReference type="AlphaFoldDB" id="F1YN51"/>
<dbReference type="OrthoDB" id="2431337at2"/>
<comment type="caution">
    <text evidence="9">The sequence shown here is derived from an EMBL/GenBank/DDBJ whole genome shotgun (WGS) entry which is preliminary data.</text>
</comment>
<comment type="similarity">
    <text evidence="2">Belongs to the acyl-CoA dehydrogenase family.</text>
</comment>
<dbReference type="InterPro" id="IPR009100">
    <property type="entry name" value="AcylCoA_DH/oxidase_NM_dom_sf"/>
</dbReference>
<keyword evidence="3" id="KW-0285">Flavoprotein</keyword>
<dbReference type="PANTHER" id="PTHR43292:SF4">
    <property type="entry name" value="ACYL-COA DEHYDROGENASE FADE34"/>
    <property type="match status" value="1"/>
</dbReference>
<reference evidence="9 10" key="1">
    <citation type="journal article" date="2011" name="J. Bacteriol.">
        <title>Draft Genome Sequence of Gordonia neofelifaecis NRRL B-59395, a Cholesterol-Degrading Actinomycete.</title>
        <authorList>
            <person name="Ge F."/>
            <person name="Li W."/>
            <person name="Chen G."/>
            <person name="Liu Y."/>
            <person name="Zhang G."/>
            <person name="Yong B."/>
            <person name="Wang Q."/>
            <person name="Wang N."/>
            <person name="Huang Z."/>
            <person name="Li W."/>
            <person name="Wang J."/>
            <person name="Wu C."/>
            <person name="Xie Q."/>
            <person name="Liu G."/>
        </authorList>
    </citation>
    <scope>NUCLEOTIDE SEQUENCE [LARGE SCALE GENOMIC DNA]</scope>
    <source>
        <strain evidence="9 10">NRRL B-59395</strain>
    </source>
</reference>
<dbReference type="InterPro" id="IPR009075">
    <property type="entry name" value="AcylCo_DH/oxidase_C"/>
</dbReference>
<proteinExistence type="inferred from homology"/>
<dbReference type="Gene3D" id="2.40.110.10">
    <property type="entry name" value="Butyryl-CoA Dehydrogenase, subunit A, domain 2"/>
    <property type="match status" value="1"/>
</dbReference>
<dbReference type="InterPro" id="IPR013786">
    <property type="entry name" value="AcylCoA_DH/ox_N"/>
</dbReference>
<feature type="domain" description="Acyl-CoA dehydrogenase/oxidase C-terminal" evidence="6">
    <location>
        <begin position="579"/>
        <end position="718"/>
    </location>
</feature>
<dbReference type="Pfam" id="PF00441">
    <property type="entry name" value="Acyl-CoA_dh_1"/>
    <property type="match status" value="2"/>
</dbReference>
<dbReference type="InterPro" id="IPR006091">
    <property type="entry name" value="Acyl-CoA_Oxase/DH_mid-dom"/>
</dbReference>
<evidence type="ECO:0000313" key="10">
    <source>
        <dbReference type="Proteomes" id="UP000035065"/>
    </source>
</evidence>
<dbReference type="InterPro" id="IPR037069">
    <property type="entry name" value="AcylCoA_DH/ox_N_sf"/>
</dbReference>
<dbReference type="FunFam" id="2.40.110.10:FF:000011">
    <property type="entry name" value="Acyl-CoA dehydrogenase FadE34"/>
    <property type="match status" value="1"/>
</dbReference>
<feature type="domain" description="Acyl-CoA dehydrogenase/oxidase N-terminal" evidence="8">
    <location>
        <begin position="379"/>
        <end position="468"/>
    </location>
</feature>
<evidence type="ECO:0000259" key="7">
    <source>
        <dbReference type="Pfam" id="PF02770"/>
    </source>
</evidence>
<evidence type="ECO:0000259" key="6">
    <source>
        <dbReference type="Pfam" id="PF00441"/>
    </source>
</evidence>
<evidence type="ECO:0000313" key="9">
    <source>
        <dbReference type="EMBL" id="EGD53938.1"/>
    </source>
</evidence>
<dbReference type="InterPro" id="IPR046373">
    <property type="entry name" value="Acyl-CoA_Oxase/DH_mid-dom_sf"/>
</dbReference>
<evidence type="ECO:0000256" key="5">
    <source>
        <dbReference type="ARBA" id="ARBA00023002"/>
    </source>
</evidence>
<sequence>MTIATSADQRVVSDSIAAWAQAREVRSAVRDDLDRSGESWRGLWTQIADLGLFAAGVPEGAGGADGTAEDVAVMFSACGAELVPGPLAPTMAAAYVLATEGQALADEVMAGIRPVVVPATAVAESAGFDVRSGAVDLGLVPAFVADALIAVPLGFDGGPVGWRVVDAASVSVTAEAVDGPLDGTAIPARVSISGLSESTTVPLRDGELFVALLHAGVVAYQAGVAAHVLDVAVDYAKVRTQFGAPIGSFQAIKQICADMLCRSEQLGAAAWDLARALDDLRAEESGAGRAQVELSRLAGAVLTADLAPENAKDAIQVLGGIGFTFEHDAHLYLRSALAARMQLAAGEPQRAALAELGRSGGRREFSLDLLEAESRRPEIAATADAIAAAAPEQQRAELARTGFLAPHWPEPYGLAADPAVQLLIDAELDRVGVVRPDLVIAGWALPTILEHGTDLQREKFVAPTLAGDIRWCQLFSEPEAGSDLASLRTRAVRTDGGWLLTGQKIWTSEAHMSQWAVCLARTNPDVPKHKGITYFLVDMAAAGIDIRPLRELTGRAMFNEVFLDNVFVPDEMVVGDVDNGWRLARTTLANERVAMGGSGLGKEVDALLHQLDAAAAELSQAQTLQLGRIIADAHIGRVLDARSVAQRLSGTDPGATSSVRKLIGVVHRQSVPEFATDLLGCDGLGASSATGLLLLNRCLSIAGGTTQILKNAAAERILGLPRG</sequence>
<keyword evidence="10" id="KW-1185">Reference proteome</keyword>
<evidence type="ECO:0000259" key="8">
    <source>
        <dbReference type="Pfam" id="PF02771"/>
    </source>
</evidence>
<organism evidence="9 10">
    <name type="scientific">Gordonia neofelifaecis NRRL B-59395</name>
    <dbReference type="NCBI Taxonomy" id="644548"/>
    <lineage>
        <taxon>Bacteria</taxon>
        <taxon>Bacillati</taxon>
        <taxon>Actinomycetota</taxon>
        <taxon>Actinomycetes</taxon>
        <taxon>Mycobacteriales</taxon>
        <taxon>Gordoniaceae</taxon>
        <taxon>Gordonia</taxon>
    </lineage>
</organism>
<dbReference type="Gene3D" id="1.10.540.10">
    <property type="entry name" value="Acyl-CoA dehydrogenase/oxidase, N-terminal domain"/>
    <property type="match status" value="2"/>
</dbReference>
<dbReference type="InterPro" id="IPR052161">
    <property type="entry name" value="Mycobact_Acyl-CoA_DH"/>
</dbReference>
<evidence type="ECO:0000256" key="2">
    <source>
        <dbReference type="ARBA" id="ARBA00009347"/>
    </source>
</evidence>
<gene>
    <name evidence="9" type="ORF">SCNU_16793</name>
</gene>
<dbReference type="Proteomes" id="UP000035065">
    <property type="component" value="Unassembled WGS sequence"/>
</dbReference>
<dbReference type="Pfam" id="PF02770">
    <property type="entry name" value="Acyl-CoA_dh_M"/>
    <property type="match status" value="1"/>
</dbReference>
<feature type="domain" description="Acyl-CoA oxidase/dehydrogenase middle" evidence="7">
    <location>
        <begin position="472"/>
        <end position="566"/>
    </location>
</feature>
<dbReference type="EMBL" id="AEUD01000016">
    <property type="protein sequence ID" value="EGD53938.1"/>
    <property type="molecule type" value="Genomic_DNA"/>
</dbReference>
<feature type="domain" description="Acyl-CoA dehydrogenase/oxidase N-terminal" evidence="8">
    <location>
        <begin position="7"/>
        <end position="99"/>
    </location>
</feature>
<dbReference type="Gene3D" id="1.20.140.10">
    <property type="entry name" value="Butyryl-CoA Dehydrogenase, subunit A, domain 3"/>
    <property type="match status" value="2"/>
</dbReference>
<dbReference type="RefSeq" id="WP_009680554.1">
    <property type="nucleotide sequence ID" value="NZ_AEUD01000016.1"/>
</dbReference>
<dbReference type="GO" id="GO:0005886">
    <property type="term" value="C:plasma membrane"/>
    <property type="evidence" value="ECO:0007669"/>
    <property type="project" value="TreeGrafter"/>
</dbReference>
<keyword evidence="5" id="KW-0560">Oxidoreductase</keyword>